<feature type="region of interest" description="Disordered" evidence="5">
    <location>
        <begin position="109"/>
        <end position="178"/>
    </location>
</feature>
<dbReference type="SMART" id="SM00575">
    <property type="entry name" value="ZnF_PMZ"/>
    <property type="match status" value="1"/>
</dbReference>
<dbReference type="InterPro" id="IPR007527">
    <property type="entry name" value="Znf_SWIM"/>
</dbReference>
<dbReference type="PANTHER" id="PTHR31973">
    <property type="entry name" value="POLYPROTEIN, PUTATIVE-RELATED"/>
    <property type="match status" value="1"/>
</dbReference>
<sequence>MSDTDVTFQVCFNGRFEIHEGGIVTYNGGNSHILVGQPHKLFTDLMKEVPISLYGQRFWYKFQNEDLSELKIIGSVVTDNFQKMCQSSYWNKYIDIYMEHESIDDAREERNNVDGANTGNNNDPKRRGDKESDSEKEFEEERRVESVVAGISEDQDNENYQDTPPVSDCEEEETGNPYDRWRKGSGELHIRQVFDGIKEFREAVLEYALQGGWNIQFTRWGGVKSEAKCGVEVDEGEIPCSWRIYCSYEELVGLWMVKTFQDVHSCFKDGRCKILSDTIIAKMFLNEVRNDPLMKPKVIQEQIQLRYELSTSIDQCGKAKNKALELIQDEYNEQYRRIKDYEAEILATNEGATTELRTVIGAGDLEVFDRFYVCFRVLKDTWKAHCRPVFGIDGCFLKSTTKGQLLAAVGRDANNQIYPLAWAVVHVENTESWVWFIQKLKMDLNLGNGDGFTLISDRQKGLLIAVDQELHKVEHRMCARHIYGNLKKNFPKSPQMKKLFWRIVESFNEPDYKANLKALKEYDNEVYEALMVRRPETCSRAFFRTSCTCEDALNNNSESYNSTLEKARSMPLVEMLETMRRQAMVRIDLRKVKSTNHKGKFSEKVGKVIALETKYRKDCRIYPGSTGEFEVTEGNNSYSVNMKTKTCSCRRWDLTGIPCRHALRVVHDRKNYKTENLVSDWYLTETWRKQYSDSLKPVRGIKFWKATGESSLEAPPREKKSKGRKKKPQKRIKGINESPTKGKSVTRHSRVMHCSHCSMAGHYATSCANQGVPLKPRPIKKKKVQNSQEGSQGVEPMSIDGESSQGVKL</sequence>
<keyword evidence="1" id="KW-0479">Metal-binding</keyword>
<keyword evidence="7" id="KW-1185">Reference proteome</keyword>
<dbReference type="OrthoDB" id="1090593at2759"/>
<feature type="compositionally biased region" description="Low complexity" evidence="5">
    <location>
        <begin position="113"/>
        <end position="122"/>
    </location>
</feature>
<keyword evidence="2 4" id="KW-0863">Zinc-finger</keyword>
<feature type="compositionally biased region" description="Basic residues" evidence="5">
    <location>
        <begin position="719"/>
        <end position="733"/>
    </location>
</feature>
<evidence type="ECO:0000256" key="2">
    <source>
        <dbReference type="ARBA" id="ARBA00022771"/>
    </source>
</evidence>
<evidence type="ECO:0000313" key="8">
    <source>
        <dbReference type="RefSeq" id="XP_056845629.1"/>
    </source>
</evidence>
<dbReference type="PROSITE" id="PS50966">
    <property type="entry name" value="ZF_SWIM"/>
    <property type="match status" value="1"/>
</dbReference>
<dbReference type="PANTHER" id="PTHR31973:SF187">
    <property type="entry name" value="MUTATOR TRANSPOSASE MUDRA PROTEIN"/>
    <property type="match status" value="1"/>
</dbReference>
<keyword evidence="3" id="KW-0862">Zinc</keyword>
<protein>
    <submittedName>
        <fullName evidence="8">Uncharacterized protein LOC130496932</fullName>
    </submittedName>
</protein>
<evidence type="ECO:0000256" key="4">
    <source>
        <dbReference type="PROSITE-ProRule" id="PRU00325"/>
    </source>
</evidence>
<feature type="region of interest" description="Disordered" evidence="5">
    <location>
        <begin position="770"/>
        <end position="809"/>
    </location>
</feature>
<evidence type="ECO:0000313" key="7">
    <source>
        <dbReference type="Proteomes" id="UP000504610"/>
    </source>
</evidence>
<proteinExistence type="predicted"/>
<name>A0A9W3C272_RAPSA</name>
<feature type="compositionally biased region" description="Basic and acidic residues" evidence="5">
    <location>
        <begin position="123"/>
        <end position="145"/>
    </location>
</feature>
<feature type="domain" description="SWIM-type" evidence="6">
    <location>
        <begin position="638"/>
        <end position="670"/>
    </location>
</feature>
<feature type="region of interest" description="Disordered" evidence="5">
    <location>
        <begin position="710"/>
        <end position="748"/>
    </location>
</feature>
<evidence type="ECO:0000256" key="1">
    <source>
        <dbReference type="ARBA" id="ARBA00022723"/>
    </source>
</evidence>
<dbReference type="GO" id="GO:0008270">
    <property type="term" value="F:zinc ion binding"/>
    <property type="evidence" value="ECO:0007669"/>
    <property type="project" value="UniProtKB-KW"/>
</dbReference>
<reference evidence="8" key="2">
    <citation type="submission" date="2025-08" db="UniProtKB">
        <authorList>
            <consortium name="RefSeq"/>
        </authorList>
    </citation>
    <scope>IDENTIFICATION</scope>
    <source>
        <tissue evidence="8">Leaf</tissue>
    </source>
</reference>
<organism evidence="7 8">
    <name type="scientific">Raphanus sativus</name>
    <name type="common">Radish</name>
    <name type="synonym">Raphanus raphanistrum var. sativus</name>
    <dbReference type="NCBI Taxonomy" id="3726"/>
    <lineage>
        <taxon>Eukaryota</taxon>
        <taxon>Viridiplantae</taxon>
        <taxon>Streptophyta</taxon>
        <taxon>Embryophyta</taxon>
        <taxon>Tracheophyta</taxon>
        <taxon>Spermatophyta</taxon>
        <taxon>Magnoliopsida</taxon>
        <taxon>eudicotyledons</taxon>
        <taxon>Gunneridae</taxon>
        <taxon>Pentapetalae</taxon>
        <taxon>rosids</taxon>
        <taxon>malvids</taxon>
        <taxon>Brassicales</taxon>
        <taxon>Brassicaceae</taxon>
        <taxon>Brassiceae</taxon>
        <taxon>Raphanus</taxon>
    </lineage>
</organism>
<dbReference type="AlphaFoldDB" id="A0A9W3C272"/>
<dbReference type="Pfam" id="PF10551">
    <property type="entry name" value="MULE"/>
    <property type="match status" value="1"/>
</dbReference>
<evidence type="ECO:0000256" key="3">
    <source>
        <dbReference type="ARBA" id="ARBA00022833"/>
    </source>
</evidence>
<dbReference type="InterPro" id="IPR018289">
    <property type="entry name" value="MULE_transposase_dom"/>
</dbReference>
<accession>A0A9W3C272</accession>
<dbReference type="RefSeq" id="XP_056845629.1">
    <property type="nucleotide sequence ID" value="XM_056989649.1"/>
</dbReference>
<gene>
    <name evidence="8" type="primary">LOC130496932</name>
</gene>
<dbReference type="Pfam" id="PF04434">
    <property type="entry name" value="SWIM"/>
    <property type="match status" value="1"/>
</dbReference>
<evidence type="ECO:0000259" key="6">
    <source>
        <dbReference type="PROSITE" id="PS50966"/>
    </source>
</evidence>
<reference evidence="7" key="1">
    <citation type="journal article" date="2019" name="Database">
        <title>The radish genome database (RadishGD): an integrated information resource for radish genomics.</title>
        <authorList>
            <person name="Yu H.J."/>
            <person name="Baek S."/>
            <person name="Lee Y.J."/>
            <person name="Cho A."/>
            <person name="Mun J.H."/>
        </authorList>
    </citation>
    <scope>NUCLEOTIDE SEQUENCE [LARGE SCALE GENOMIC DNA]</scope>
    <source>
        <strain evidence="7">cv. WK10039</strain>
    </source>
</reference>
<evidence type="ECO:0000256" key="5">
    <source>
        <dbReference type="SAM" id="MobiDB-lite"/>
    </source>
</evidence>
<dbReference type="GeneID" id="130496932"/>
<dbReference type="KEGG" id="rsz:130496932"/>
<dbReference type="Proteomes" id="UP000504610">
    <property type="component" value="Chromosome 6"/>
</dbReference>
<dbReference type="InterPro" id="IPR006564">
    <property type="entry name" value="Znf_PMZ"/>
</dbReference>